<gene>
    <name evidence="1" type="ORF">Rhow_003113</name>
</gene>
<dbReference type="GO" id="GO:0006355">
    <property type="term" value="P:regulation of DNA-templated transcription"/>
    <property type="evidence" value="ECO:0007669"/>
    <property type="project" value="InterPro"/>
</dbReference>
<dbReference type="InterPro" id="IPR016032">
    <property type="entry name" value="Sig_transdc_resp-reg_C-effctor"/>
</dbReference>
<dbReference type="SUPFAM" id="SSF46894">
    <property type="entry name" value="C-terminal effector domain of the bipartite response regulators"/>
    <property type="match status" value="1"/>
</dbReference>
<evidence type="ECO:0000313" key="1">
    <source>
        <dbReference type="EMBL" id="GCE39589.1"/>
    </source>
</evidence>
<organism evidence="1 2">
    <name type="scientific">Rhodococcus wratislaviensis</name>
    <name type="common">Tsukamurella wratislaviensis</name>
    <dbReference type="NCBI Taxonomy" id="44752"/>
    <lineage>
        <taxon>Bacteria</taxon>
        <taxon>Bacillati</taxon>
        <taxon>Actinomycetota</taxon>
        <taxon>Actinomycetes</taxon>
        <taxon>Mycobacteriales</taxon>
        <taxon>Nocardiaceae</taxon>
        <taxon>Rhodococcus</taxon>
    </lineage>
</organism>
<name>A0A402C7L7_RHOWR</name>
<keyword evidence="2" id="KW-1185">Reference proteome</keyword>
<reference evidence="1 2" key="1">
    <citation type="submission" date="2018-11" db="EMBL/GenBank/DDBJ databases">
        <title>Microbial catabolism of amino acid.</title>
        <authorList>
            <person name="Hibi M."/>
            <person name="Ogawa J."/>
        </authorList>
    </citation>
    <scope>NUCLEOTIDE SEQUENCE [LARGE SCALE GENOMIC DNA]</scope>
    <source>
        <strain evidence="1 2">C31-06</strain>
    </source>
</reference>
<dbReference type="InterPro" id="IPR036388">
    <property type="entry name" value="WH-like_DNA-bd_sf"/>
</dbReference>
<protein>
    <submittedName>
        <fullName evidence="1">Probable transcriptional regulator, LuxR family</fullName>
    </submittedName>
</protein>
<accession>A0A402C7L7</accession>
<dbReference type="Proteomes" id="UP000287519">
    <property type="component" value="Unassembled WGS sequence"/>
</dbReference>
<comment type="caution">
    <text evidence="1">The sequence shown here is derived from an EMBL/GenBank/DDBJ whole genome shotgun (WGS) entry which is preliminary data.</text>
</comment>
<dbReference type="Gene3D" id="1.10.10.10">
    <property type="entry name" value="Winged helix-like DNA-binding domain superfamily/Winged helix DNA-binding domain"/>
    <property type="match status" value="1"/>
</dbReference>
<proteinExistence type="predicted"/>
<sequence>MMRQWLLRDSKPAAAKDLFISLGTVNTHLSRIRAKYAGVGREATTKTALLARALQDGIVTIDEL</sequence>
<evidence type="ECO:0000313" key="2">
    <source>
        <dbReference type="Proteomes" id="UP000287519"/>
    </source>
</evidence>
<dbReference type="AlphaFoldDB" id="A0A402C7L7"/>
<dbReference type="EMBL" id="BHYM01000028">
    <property type="protein sequence ID" value="GCE39589.1"/>
    <property type="molecule type" value="Genomic_DNA"/>
</dbReference>
<dbReference type="GO" id="GO:0003677">
    <property type="term" value="F:DNA binding"/>
    <property type="evidence" value="ECO:0007669"/>
    <property type="project" value="InterPro"/>
</dbReference>